<evidence type="ECO:0000313" key="7">
    <source>
        <dbReference type="EMBL" id="KAK7072254.1"/>
    </source>
</evidence>
<organism evidence="7 8">
    <name type="scientific">Halocaridina rubra</name>
    <name type="common">Hawaiian red shrimp</name>
    <dbReference type="NCBI Taxonomy" id="373956"/>
    <lineage>
        <taxon>Eukaryota</taxon>
        <taxon>Metazoa</taxon>
        <taxon>Ecdysozoa</taxon>
        <taxon>Arthropoda</taxon>
        <taxon>Crustacea</taxon>
        <taxon>Multicrustacea</taxon>
        <taxon>Malacostraca</taxon>
        <taxon>Eumalacostraca</taxon>
        <taxon>Eucarida</taxon>
        <taxon>Decapoda</taxon>
        <taxon>Pleocyemata</taxon>
        <taxon>Caridea</taxon>
        <taxon>Atyoidea</taxon>
        <taxon>Atyidae</taxon>
        <taxon>Halocaridina</taxon>
    </lineage>
</organism>
<keyword evidence="3" id="KW-1015">Disulfide bond</keyword>
<dbReference type="AlphaFoldDB" id="A0AAN8X3H2"/>
<dbReference type="SMART" id="SM00020">
    <property type="entry name" value="Tryp_SPc"/>
    <property type="match status" value="1"/>
</dbReference>
<keyword evidence="2" id="KW-0964">Secreted</keyword>
<proteinExistence type="predicted"/>
<dbReference type="FunFam" id="2.40.10.10:FF:000047">
    <property type="entry name" value="Trypsin eta"/>
    <property type="match status" value="1"/>
</dbReference>
<evidence type="ECO:0000256" key="1">
    <source>
        <dbReference type="ARBA" id="ARBA00004613"/>
    </source>
</evidence>
<name>A0AAN8X3H2_HALRR</name>
<dbReference type="InterPro" id="IPR001314">
    <property type="entry name" value="Peptidase_S1A"/>
</dbReference>
<keyword evidence="4" id="KW-0378">Hydrolase</keyword>
<feature type="chain" id="PRO_5043039405" description="Peptidase S1 domain-containing protein" evidence="5">
    <location>
        <begin position="18"/>
        <end position="265"/>
    </location>
</feature>
<dbReference type="InterPro" id="IPR001254">
    <property type="entry name" value="Trypsin_dom"/>
</dbReference>
<dbReference type="EMBL" id="JAXCGZ010013581">
    <property type="protein sequence ID" value="KAK7072254.1"/>
    <property type="molecule type" value="Genomic_DNA"/>
</dbReference>
<sequence length="265" mass="28301">MIARLSFLALALSMAAGLPHMPRIERKVPMLPRIVGGVEATPGQFPYIISMQVESGFGRYHSCGGSIYNENYVITAGHCVHGQNAHKVFVIAGEHDLSVVSGDEQESQALDLIPHEDYSSATLYNDIALISLQTPLVMNSFVQPVVLPAQMELTSPGTMCTTSGWGTTSEGGSSPDILRTVDLPVVDDTTCREINGVDEVADSMICAGFPEGGKDTCQGDSGGPFVCEGKLHGLVSWGYGCARPDTPGVYTEVAYFRDWLDANAP</sequence>
<dbReference type="GO" id="GO:0005576">
    <property type="term" value="C:extracellular region"/>
    <property type="evidence" value="ECO:0007669"/>
    <property type="project" value="UniProtKB-SubCell"/>
</dbReference>
<dbReference type="CDD" id="cd00190">
    <property type="entry name" value="Tryp_SPc"/>
    <property type="match status" value="1"/>
</dbReference>
<dbReference type="InterPro" id="IPR033116">
    <property type="entry name" value="TRYPSIN_SER"/>
</dbReference>
<comment type="subcellular location">
    <subcellularLocation>
        <location evidence="1">Secreted</location>
    </subcellularLocation>
</comment>
<gene>
    <name evidence="7" type="ORF">SK128_014832</name>
</gene>
<accession>A0AAN8X3H2</accession>
<reference evidence="7 8" key="1">
    <citation type="submission" date="2023-11" db="EMBL/GenBank/DDBJ databases">
        <title>Halocaridina rubra genome assembly.</title>
        <authorList>
            <person name="Smith C."/>
        </authorList>
    </citation>
    <scope>NUCLEOTIDE SEQUENCE [LARGE SCALE GENOMIC DNA]</scope>
    <source>
        <strain evidence="7">EP-1</strain>
        <tissue evidence="7">Whole</tissue>
    </source>
</reference>
<evidence type="ECO:0000313" key="8">
    <source>
        <dbReference type="Proteomes" id="UP001381693"/>
    </source>
</evidence>
<evidence type="ECO:0000256" key="5">
    <source>
        <dbReference type="SAM" id="SignalP"/>
    </source>
</evidence>
<dbReference type="PROSITE" id="PS50240">
    <property type="entry name" value="TRYPSIN_DOM"/>
    <property type="match status" value="1"/>
</dbReference>
<keyword evidence="8" id="KW-1185">Reference proteome</keyword>
<dbReference type="PROSITE" id="PS00134">
    <property type="entry name" value="TRYPSIN_HIS"/>
    <property type="match status" value="1"/>
</dbReference>
<dbReference type="InterPro" id="IPR018114">
    <property type="entry name" value="TRYPSIN_HIS"/>
</dbReference>
<feature type="domain" description="Peptidase S1" evidence="6">
    <location>
        <begin position="34"/>
        <end position="265"/>
    </location>
</feature>
<protein>
    <recommendedName>
        <fullName evidence="6">Peptidase S1 domain-containing protein</fullName>
    </recommendedName>
</protein>
<dbReference type="InterPro" id="IPR009003">
    <property type="entry name" value="Peptidase_S1_PA"/>
</dbReference>
<evidence type="ECO:0000259" key="6">
    <source>
        <dbReference type="PROSITE" id="PS50240"/>
    </source>
</evidence>
<evidence type="ECO:0000256" key="2">
    <source>
        <dbReference type="ARBA" id="ARBA00022525"/>
    </source>
</evidence>
<dbReference type="InterPro" id="IPR043504">
    <property type="entry name" value="Peptidase_S1_PA_chymotrypsin"/>
</dbReference>
<dbReference type="PANTHER" id="PTHR24252">
    <property type="entry name" value="ACROSIN-RELATED"/>
    <property type="match status" value="1"/>
</dbReference>
<evidence type="ECO:0000256" key="3">
    <source>
        <dbReference type="ARBA" id="ARBA00023157"/>
    </source>
</evidence>
<keyword evidence="4" id="KW-0720">Serine protease</keyword>
<dbReference type="Pfam" id="PF00089">
    <property type="entry name" value="Trypsin"/>
    <property type="match status" value="1"/>
</dbReference>
<dbReference type="GO" id="GO:0016485">
    <property type="term" value="P:protein processing"/>
    <property type="evidence" value="ECO:0007669"/>
    <property type="project" value="UniProtKB-ARBA"/>
</dbReference>
<keyword evidence="5" id="KW-0732">Signal</keyword>
<dbReference type="SUPFAM" id="SSF50494">
    <property type="entry name" value="Trypsin-like serine proteases"/>
    <property type="match status" value="1"/>
</dbReference>
<dbReference type="Proteomes" id="UP001381693">
    <property type="component" value="Unassembled WGS sequence"/>
</dbReference>
<comment type="caution">
    <text evidence="7">The sequence shown here is derived from an EMBL/GenBank/DDBJ whole genome shotgun (WGS) entry which is preliminary data.</text>
</comment>
<dbReference type="PANTHER" id="PTHR24252:SF7">
    <property type="entry name" value="HYALIN"/>
    <property type="match status" value="1"/>
</dbReference>
<feature type="signal peptide" evidence="5">
    <location>
        <begin position="1"/>
        <end position="17"/>
    </location>
</feature>
<dbReference type="Gene3D" id="2.40.10.10">
    <property type="entry name" value="Trypsin-like serine proteases"/>
    <property type="match status" value="1"/>
</dbReference>
<dbReference type="GO" id="GO:0004252">
    <property type="term" value="F:serine-type endopeptidase activity"/>
    <property type="evidence" value="ECO:0007669"/>
    <property type="project" value="InterPro"/>
</dbReference>
<evidence type="ECO:0000256" key="4">
    <source>
        <dbReference type="RuleBase" id="RU363034"/>
    </source>
</evidence>
<dbReference type="PROSITE" id="PS00135">
    <property type="entry name" value="TRYPSIN_SER"/>
    <property type="match status" value="1"/>
</dbReference>
<dbReference type="PRINTS" id="PR00722">
    <property type="entry name" value="CHYMOTRYPSIN"/>
</dbReference>
<keyword evidence="4" id="KW-0645">Protease</keyword>